<name>A0A0X1KKQ9_9EURY</name>
<dbReference type="Pfam" id="PF00432">
    <property type="entry name" value="Prenyltrans"/>
    <property type="match status" value="2"/>
</dbReference>
<feature type="domain" description="Prenyltransferase alpha-alpha toroid" evidence="2">
    <location>
        <begin position="72"/>
        <end position="124"/>
    </location>
</feature>
<sequence length="753" mass="83222">MQRRALKLIPVILIGLIVLAPLTVALSLTEGSVNFLRAFGDSSGQIRTLSLSIVALAEASGKVNQDLTPKIRELTRELVSYQNPDGGWGYFPGSVSNVLDTSYALIALSKAQKYFEGTDDFFTVDDARKSGIQFLLNSKTGNAWGYVSETTPMFYPTVLALWALGENGYNSSNSVVSSAVDTLDELPRYIDEYTALGLRLIALKAVGEPVNASEVEQVMTLLDGNDLSPTQRAILTYALTLYSEPTFEVVATIARLDEIKHTGANMVFWADTPKYPISITDTITPTAYALLAITELVPPIKEVAVNPNEMPCDQLISYQNPDGGWGVYKGSPSNEKATYYALLAVEACYPAPTVVEKALNWTEKRFEENEKIVLNESRLTVGYYYSLMTLLHFNRLNESEKGHAIEVIKSVKLDTGKWGIAELGPQPSETAMALSALLALGVEASDPDVVAAKNWLLSISSTGWGLYYQSGLYPIMLDINVLDTITVLKALEPVATKSELESHLQWLISQRMEKGWPYSREYAEANGTTLLGRPRVDLTVDATLLLLRYGFDYTEETLEFVREARDSGMISNDTLETAFAVIYLSSFNRMPMVDLLDVRNALETSTFEVLCPETRKEDAEEVMDYLRETFGYRFDLGSLSLIGRDNAIVLAGFGDVNVSPYNRYITLDVSGNSIRLNDITYPRQNTVLLIPGRTAGGVMLFVLYDEDSSEIARLIFKIGYPKYMQGPAVVVHYEDKNGNGKIELNEVTAETVG</sequence>
<evidence type="ECO:0000259" key="2">
    <source>
        <dbReference type="Pfam" id="PF00432"/>
    </source>
</evidence>
<dbReference type="InterPro" id="IPR011626">
    <property type="entry name" value="Alpha-macroglobulin_TED"/>
</dbReference>
<keyword evidence="5" id="KW-1185">Reference proteome</keyword>
<reference evidence="4 5" key="1">
    <citation type="submission" date="2014-01" db="EMBL/GenBank/DDBJ databases">
        <title>Genome sequencing of Thermococcus guaymasensis.</title>
        <authorList>
            <person name="Zhang X."/>
            <person name="Alvare G."/>
            <person name="Fristensky B."/>
            <person name="Chen L."/>
            <person name="Suen T."/>
            <person name="Chen Q."/>
            <person name="Ma K."/>
        </authorList>
    </citation>
    <scope>NUCLEOTIDE SEQUENCE [LARGE SCALE GENOMIC DNA]</scope>
    <source>
        <strain evidence="4 5">DSM 11113</strain>
    </source>
</reference>
<dbReference type="Pfam" id="PF07678">
    <property type="entry name" value="TED_complement"/>
    <property type="match status" value="1"/>
</dbReference>
<dbReference type="GO" id="GO:0005615">
    <property type="term" value="C:extracellular space"/>
    <property type="evidence" value="ECO:0007669"/>
    <property type="project" value="InterPro"/>
</dbReference>
<dbReference type="STRING" id="1432656.X802_06500"/>
<evidence type="ECO:0000313" key="5">
    <source>
        <dbReference type="Proteomes" id="UP000062043"/>
    </source>
</evidence>
<dbReference type="CDD" id="cd00688">
    <property type="entry name" value="ISOPREN_C2_like"/>
    <property type="match status" value="1"/>
</dbReference>
<proteinExistence type="predicted"/>
<dbReference type="AlphaFoldDB" id="A0A0X1KKQ9"/>
<accession>A0A0X1KKQ9</accession>
<dbReference type="Gene3D" id="1.50.10.20">
    <property type="match status" value="3"/>
</dbReference>
<protein>
    <recommendedName>
        <fullName evidence="6">Squalene cyclase C-terminal domain-containing protein</fullName>
    </recommendedName>
</protein>
<gene>
    <name evidence="4" type="ORF">X802_06500</name>
</gene>
<keyword evidence="1" id="KW-0677">Repeat</keyword>
<dbReference type="Proteomes" id="UP000062043">
    <property type="component" value="Chromosome"/>
</dbReference>
<evidence type="ECO:0000313" key="4">
    <source>
        <dbReference type="EMBL" id="AJC71848.1"/>
    </source>
</evidence>
<dbReference type="PATRIC" id="fig|1432656.3.peg.1261"/>
<evidence type="ECO:0008006" key="6">
    <source>
        <dbReference type="Google" id="ProtNLM"/>
    </source>
</evidence>
<feature type="domain" description="Alpha-macroglobulin-like TED" evidence="3">
    <location>
        <begin position="228"/>
        <end position="325"/>
    </location>
</feature>
<evidence type="ECO:0000259" key="3">
    <source>
        <dbReference type="Pfam" id="PF07678"/>
    </source>
</evidence>
<dbReference type="InterPro" id="IPR008930">
    <property type="entry name" value="Terpenoid_cyclase/PrenylTrfase"/>
</dbReference>
<dbReference type="EMBL" id="CP007140">
    <property type="protein sequence ID" value="AJC71848.1"/>
    <property type="molecule type" value="Genomic_DNA"/>
</dbReference>
<evidence type="ECO:0000256" key="1">
    <source>
        <dbReference type="ARBA" id="ARBA00022737"/>
    </source>
</evidence>
<feature type="domain" description="Prenyltransferase alpha-alpha toroid" evidence="2">
    <location>
        <begin position="370"/>
        <end position="459"/>
    </location>
</feature>
<organism evidence="4 5">
    <name type="scientific">Thermococcus guaymasensis DSM 11113</name>
    <dbReference type="NCBI Taxonomy" id="1432656"/>
    <lineage>
        <taxon>Archaea</taxon>
        <taxon>Methanobacteriati</taxon>
        <taxon>Methanobacteriota</taxon>
        <taxon>Thermococci</taxon>
        <taxon>Thermococcales</taxon>
        <taxon>Thermococcaceae</taxon>
        <taxon>Thermococcus</taxon>
    </lineage>
</organism>
<dbReference type="GO" id="GO:0003824">
    <property type="term" value="F:catalytic activity"/>
    <property type="evidence" value="ECO:0007669"/>
    <property type="project" value="InterPro"/>
</dbReference>
<dbReference type="KEGG" id="tgy:X802_06500"/>
<dbReference type="SUPFAM" id="SSF48239">
    <property type="entry name" value="Terpenoid cyclases/Protein prenyltransferases"/>
    <property type="match status" value="2"/>
</dbReference>
<dbReference type="InterPro" id="IPR001330">
    <property type="entry name" value="Prenyltrans"/>
</dbReference>